<proteinExistence type="predicted"/>
<sequence>MLNFIRSFSQQKQPQKPPEQQQTQQQTKQNFYSTVPKLREKFAEELFNLEMDVESDNVQMDTIMQLINLYKEAVEYFEAIHSNKYLIFKNKIQNLFAKKNVMNAMKMNQKKSPTLDVKQKLQQIRQVDQKQNADDLINQHQQKQEQLNTLIHNNLEAQNNVIQERLQKRRNSQVRQNQTISVQETTDCSAPQFNPCHTPQIKTPSRQYRGRQTFDS</sequence>
<dbReference type="EMBL" id="CAJJDN010000061">
    <property type="protein sequence ID" value="CAD8093702.1"/>
    <property type="molecule type" value="Genomic_DNA"/>
</dbReference>
<accession>A0A8S1NNA0</accession>
<feature type="region of interest" description="Disordered" evidence="2">
    <location>
        <begin position="186"/>
        <end position="216"/>
    </location>
</feature>
<feature type="compositionally biased region" description="Polar residues" evidence="2">
    <location>
        <begin position="186"/>
        <end position="206"/>
    </location>
</feature>
<organism evidence="3 4">
    <name type="scientific">Paramecium sonneborni</name>
    <dbReference type="NCBI Taxonomy" id="65129"/>
    <lineage>
        <taxon>Eukaryota</taxon>
        <taxon>Sar</taxon>
        <taxon>Alveolata</taxon>
        <taxon>Ciliophora</taxon>
        <taxon>Intramacronucleata</taxon>
        <taxon>Oligohymenophorea</taxon>
        <taxon>Peniculida</taxon>
        <taxon>Parameciidae</taxon>
        <taxon>Paramecium</taxon>
    </lineage>
</organism>
<dbReference type="Proteomes" id="UP000692954">
    <property type="component" value="Unassembled WGS sequence"/>
</dbReference>
<feature type="region of interest" description="Disordered" evidence="2">
    <location>
        <begin position="1"/>
        <end position="29"/>
    </location>
</feature>
<dbReference type="AlphaFoldDB" id="A0A8S1NNA0"/>
<evidence type="ECO:0000313" key="3">
    <source>
        <dbReference type="EMBL" id="CAD8093702.1"/>
    </source>
</evidence>
<dbReference type="OrthoDB" id="300611at2759"/>
<feature type="coiled-coil region" evidence="1">
    <location>
        <begin position="126"/>
        <end position="172"/>
    </location>
</feature>
<name>A0A8S1NNA0_9CILI</name>
<protein>
    <submittedName>
        <fullName evidence="3">Uncharacterized protein</fullName>
    </submittedName>
</protein>
<comment type="caution">
    <text evidence="3">The sequence shown here is derived from an EMBL/GenBank/DDBJ whole genome shotgun (WGS) entry which is preliminary data.</text>
</comment>
<evidence type="ECO:0000256" key="1">
    <source>
        <dbReference type="SAM" id="Coils"/>
    </source>
</evidence>
<evidence type="ECO:0000313" key="4">
    <source>
        <dbReference type="Proteomes" id="UP000692954"/>
    </source>
</evidence>
<reference evidence="3" key="1">
    <citation type="submission" date="2021-01" db="EMBL/GenBank/DDBJ databases">
        <authorList>
            <consortium name="Genoscope - CEA"/>
            <person name="William W."/>
        </authorList>
    </citation>
    <scope>NUCLEOTIDE SEQUENCE</scope>
</reference>
<evidence type="ECO:0000256" key="2">
    <source>
        <dbReference type="SAM" id="MobiDB-lite"/>
    </source>
</evidence>
<gene>
    <name evidence="3" type="ORF">PSON_ATCC_30995.1.T0610121</name>
</gene>
<keyword evidence="1" id="KW-0175">Coiled coil</keyword>
<feature type="compositionally biased region" description="Low complexity" evidence="2">
    <location>
        <begin position="10"/>
        <end position="29"/>
    </location>
</feature>
<keyword evidence="4" id="KW-1185">Reference proteome</keyword>